<dbReference type="WBParaSite" id="RSKR_0000316700.1">
    <property type="protein sequence ID" value="RSKR_0000316700.1"/>
    <property type="gene ID" value="RSKR_0000316700"/>
</dbReference>
<sequence>MDVCEMNALLKRIEDLECLLTIAQSEKIILAEELGTAKNEITGLYDIIDCALVSDEGVKTIQKDMQAIMKENDELKKENQLLNIAKRKDCWSVIVRKK</sequence>
<reference evidence="2" key="1">
    <citation type="submission" date="2016-11" db="UniProtKB">
        <authorList>
            <consortium name="WormBaseParasite"/>
        </authorList>
    </citation>
    <scope>IDENTIFICATION</scope>
    <source>
        <strain evidence="2">KR3021</strain>
    </source>
</reference>
<evidence type="ECO:0000313" key="1">
    <source>
        <dbReference type="Proteomes" id="UP000095286"/>
    </source>
</evidence>
<protein>
    <submittedName>
        <fullName evidence="2">HAP1 N-terminal domain-containing protein</fullName>
    </submittedName>
</protein>
<name>A0AC35TQB9_9BILA</name>
<dbReference type="Proteomes" id="UP000095286">
    <property type="component" value="Unplaced"/>
</dbReference>
<organism evidence="1 2">
    <name type="scientific">Rhabditophanes sp. KR3021</name>
    <dbReference type="NCBI Taxonomy" id="114890"/>
    <lineage>
        <taxon>Eukaryota</taxon>
        <taxon>Metazoa</taxon>
        <taxon>Ecdysozoa</taxon>
        <taxon>Nematoda</taxon>
        <taxon>Chromadorea</taxon>
        <taxon>Rhabditida</taxon>
        <taxon>Tylenchina</taxon>
        <taxon>Panagrolaimomorpha</taxon>
        <taxon>Strongyloidoidea</taxon>
        <taxon>Alloionematidae</taxon>
        <taxon>Rhabditophanes</taxon>
    </lineage>
</organism>
<accession>A0AC35TQB9</accession>
<evidence type="ECO:0000313" key="2">
    <source>
        <dbReference type="WBParaSite" id="RSKR_0000316700.1"/>
    </source>
</evidence>
<proteinExistence type="predicted"/>